<proteinExistence type="predicted"/>
<evidence type="ECO:0000313" key="1">
    <source>
        <dbReference type="EMBL" id="CAF1668606.1"/>
    </source>
</evidence>
<dbReference type="Proteomes" id="UP000681722">
    <property type="component" value="Unassembled WGS sequence"/>
</dbReference>
<comment type="caution">
    <text evidence="1">The sequence shown here is derived from an EMBL/GenBank/DDBJ whole genome shotgun (WGS) entry which is preliminary data.</text>
</comment>
<name>A0A816G211_9BILA</name>
<dbReference type="EMBL" id="CAJOBC010137695">
    <property type="protein sequence ID" value="CAF4634626.1"/>
    <property type="molecule type" value="Genomic_DNA"/>
</dbReference>
<dbReference type="Proteomes" id="UP000663829">
    <property type="component" value="Unassembled WGS sequence"/>
</dbReference>
<keyword evidence="3" id="KW-1185">Reference proteome</keyword>
<protein>
    <submittedName>
        <fullName evidence="1">Uncharacterized protein</fullName>
    </submittedName>
</protein>
<organism evidence="1 3">
    <name type="scientific">Didymodactylos carnosus</name>
    <dbReference type="NCBI Taxonomy" id="1234261"/>
    <lineage>
        <taxon>Eukaryota</taxon>
        <taxon>Metazoa</taxon>
        <taxon>Spiralia</taxon>
        <taxon>Gnathifera</taxon>
        <taxon>Rotifera</taxon>
        <taxon>Eurotatoria</taxon>
        <taxon>Bdelloidea</taxon>
        <taxon>Philodinida</taxon>
        <taxon>Philodinidae</taxon>
        <taxon>Didymodactylos</taxon>
    </lineage>
</organism>
<dbReference type="EMBL" id="CAJNOQ010059611">
    <property type="protein sequence ID" value="CAF1668606.1"/>
    <property type="molecule type" value="Genomic_DNA"/>
</dbReference>
<sequence>RRINTLADRYTNDEIDLEEYLEGLSFVVAKDKTKKIEK</sequence>
<reference evidence="1" key="1">
    <citation type="submission" date="2021-02" db="EMBL/GenBank/DDBJ databases">
        <authorList>
            <person name="Nowell W R."/>
        </authorList>
    </citation>
    <scope>NUCLEOTIDE SEQUENCE</scope>
</reference>
<gene>
    <name evidence="1" type="ORF">GPM918_LOCUS46239</name>
    <name evidence="2" type="ORF">SRO942_LOCUS49959</name>
</gene>
<evidence type="ECO:0000313" key="2">
    <source>
        <dbReference type="EMBL" id="CAF4634626.1"/>
    </source>
</evidence>
<dbReference type="AlphaFoldDB" id="A0A816G211"/>
<accession>A0A816G211</accession>
<evidence type="ECO:0000313" key="3">
    <source>
        <dbReference type="Proteomes" id="UP000663829"/>
    </source>
</evidence>
<feature type="non-terminal residue" evidence="1">
    <location>
        <position position="1"/>
    </location>
</feature>